<evidence type="ECO:0008006" key="4">
    <source>
        <dbReference type="Google" id="ProtNLM"/>
    </source>
</evidence>
<evidence type="ECO:0000313" key="2">
    <source>
        <dbReference type="EnsemblMetazoa" id="CapteP41417"/>
    </source>
</evidence>
<feature type="non-terminal residue" evidence="1">
    <location>
        <position position="1"/>
    </location>
</feature>
<dbReference type="PANTHER" id="PTHR33395:SF22">
    <property type="entry name" value="REVERSE TRANSCRIPTASE DOMAIN-CONTAINING PROTEIN"/>
    <property type="match status" value="1"/>
</dbReference>
<gene>
    <name evidence="1" type="ORF">CAPTEDRAFT_41417</name>
</gene>
<dbReference type="HOGENOM" id="CLU_118269_4_2_1"/>
<accession>R7T4C1</accession>
<protein>
    <recommendedName>
        <fullName evidence="4">Reverse transcriptase domain-containing protein</fullName>
    </recommendedName>
</protein>
<sequence>TITEEQVRSKLLSIDPFKLAKPNNIHPMVLKEKAFEITPILTNFFNKSIQAGTIPSHWKLAHINPNTNNKESPANYRPISITCETCKVSEK</sequence>
<dbReference type="EMBL" id="AMQN01033925">
    <property type="status" value="NOT_ANNOTATED_CDS"/>
    <property type="molecule type" value="Genomic_DNA"/>
</dbReference>
<feature type="non-terminal residue" evidence="1">
    <location>
        <position position="91"/>
    </location>
</feature>
<dbReference type="STRING" id="283909.R7T4C1"/>
<proteinExistence type="predicted"/>
<dbReference type="Proteomes" id="UP000014760">
    <property type="component" value="Unassembled WGS sequence"/>
</dbReference>
<evidence type="ECO:0000313" key="3">
    <source>
        <dbReference type="Proteomes" id="UP000014760"/>
    </source>
</evidence>
<name>R7T4C1_CAPTE</name>
<dbReference type="OrthoDB" id="10065625at2759"/>
<dbReference type="EnsemblMetazoa" id="CapteT41417">
    <property type="protein sequence ID" value="CapteP41417"/>
    <property type="gene ID" value="CapteG41417"/>
</dbReference>
<dbReference type="EMBL" id="KB312127">
    <property type="protein sequence ID" value="ELT87822.1"/>
    <property type="molecule type" value="Genomic_DNA"/>
</dbReference>
<keyword evidence="3" id="KW-1185">Reference proteome</keyword>
<evidence type="ECO:0000313" key="1">
    <source>
        <dbReference type="EMBL" id="ELT87822.1"/>
    </source>
</evidence>
<reference evidence="2" key="3">
    <citation type="submission" date="2015-06" db="UniProtKB">
        <authorList>
            <consortium name="EnsemblMetazoa"/>
        </authorList>
    </citation>
    <scope>IDENTIFICATION</scope>
</reference>
<dbReference type="AlphaFoldDB" id="R7T4C1"/>
<dbReference type="PANTHER" id="PTHR33395">
    <property type="entry name" value="TRANSCRIPTASE, PUTATIVE-RELATED-RELATED"/>
    <property type="match status" value="1"/>
</dbReference>
<organism evidence="1">
    <name type="scientific">Capitella teleta</name>
    <name type="common">Polychaete worm</name>
    <dbReference type="NCBI Taxonomy" id="283909"/>
    <lineage>
        <taxon>Eukaryota</taxon>
        <taxon>Metazoa</taxon>
        <taxon>Spiralia</taxon>
        <taxon>Lophotrochozoa</taxon>
        <taxon>Annelida</taxon>
        <taxon>Polychaeta</taxon>
        <taxon>Sedentaria</taxon>
        <taxon>Scolecida</taxon>
        <taxon>Capitellidae</taxon>
        <taxon>Capitella</taxon>
    </lineage>
</organism>
<reference evidence="3" key="1">
    <citation type="submission" date="2012-12" db="EMBL/GenBank/DDBJ databases">
        <authorList>
            <person name="Hellsten U."/>
            <person name="Grimwood J."/>
            <person name="Chapman J.A."/>
            <person name="Shapiro H."/>
            <person name="Aerts A."/>
            <person name="Otillar R.P."/>
            <person name="Terry A.Y."/>
            <person name="Boore J.L."/>
            <person name="Simakov O."/>
            <person name="Marletaz F."/>
            <person name="Cho S.-J."/>
            <person name="Edsinger-Gonzales E."/>
            <person name="Havlak P."/>
            <person name="Kuo D.-H."/>
            <person name="Larsson T."/>
            <person name="Lv J."/>
            <person name="Arendt D."/>
            <person name="Savage R."/>
            <person name="Osoegawa K."/>
            <person name="de Jong P."/>
            <person name="Lindberg D.R."/>
            <person name="Seaver E.C."/>
            <person name="Weisblat D.A."/>
            <person name="Putnam N.H."/>
            <person name="Grigoriev I.V."/>
            <person name="Rokhsar D.S."/>
        </authorList>
    </citation>
    <scope>NUCLEOTIDE SEQUENCE</scope>
    <source>
        <strain evidence="3">I ESC-2004</strain>
    </source>
</reference>
<reference evidence="1 3" key="2">
    <citation type="journal article" date="2013" name="Nature">
        <title>Insights into bilaterian evolution from three spiralian genomes.</title>
        <authorList>
            <person name="Simakov O."/>
            <person name="Marletaz F."/>
            <person name="Cho S.J."/>
            <person name="Edsinger-Gonzales E."/>
            <person name="Havlak P."/>
            <person name="Hellsten U."/>
            <person name="Kuo D.H."/>
            <person name="Larsson T."/>
            <person name="Lv J."/>
            <person name="Arendt D."/>
            <person name="Savage R."/>
            <person name="Osoegawa K."/>
            <person name="de Jong P."/>
            <person name="Grimwood J."/>
            <person name="Chapman J.A."/>
            <person name="Shapiro H."/>
            <person name="Aerts A."/>
            <person name="Otillar R.P."/>
            <person name="Terry A.Y."/>
            <person name="Boore J.L."/>
            <person name="Grigoriev I.V."/>
            <person name="Lindberg D.R."/>
            <person name="Seaver E.C."/>
            <person name="Weisblat D.A."/>
            <person name="Putnam N.H."/>
            <person name="Rokhsar D.S."/>
        </authorList>
    </citation>
    <scope>NUCLEOTIDE SEQUENCE</scope>
    <source>
        <strain evidence="1 3">I ESC-2004</strain>
    </source>
</reference>